<dbReference type="EMBL" id="JBHFFA010000006">
    <property type="protein sequence ID" value="KAL2620053.1"/>
    <property type="molecule type" value="Genomic_DNA"/>
</dbReference>
<sequence>MRGDCWGEPSVESFAMWHEVGVDHCVRTGRPATTLFPYVGHRSRGPPVHTVRDPAREQWGCRPYSPSPCHESDPVRTEVDPRWVDACPTTVANPLTPVGCAVGAVRLSAEFGTPALPQLKGRTRFGLPNPEVVEASKGFAKVNVSLLRS</sequence>
<comment type="caution">
    <text evidence="1">The sequence shown here is derived from an EMBL/GenBank/DDBJ whole genome shotgun (WGS) entry which is preliminary data.</text>
</comment>
<evidence type="ECO:0000313" key="2">
    <source>
        <dbReference type="Proteomes" id="UP001605036"/>
    </source>
</evidence>
<reference evidence="1 2" key="1">
    <citation type="submission" date="2024-09" db="EMBL/GenBank/DDBJ databases">
        <title>Chromosome-scale assembly of Riccia fluitans.</title>
        <authorList>
            <person name="Paukszto L."/>
            <person name="Sawicki J."/>
            <person name="Karawczyk K."/>
            <person name="Piernik-Szablinska J."/>
            <person name="Szczecinska M."/>
            <person name="Mazdziarz M."/>
        </authorList>
    </citation>
    <scope>NUCLEOTIDE SEQUENCE [LARGE SCALE GENOMIC DNA]</scope>
    <source>
        <strain evidence="1">Rf_01</strain>
        <tissue evidence="1">Aerial parts of the thallus</tissue>
    </source>
</reference>
<proteinExistence type="predicted"/>
<organism evidence="1 2">
    <name type="scientific">Riccia fluitans</name>
    <dbReference type="NCBI Taxonomy" id="41844"/>
    <lineage>
        <taxon>Eukaryota</taxon>
        <taxon>Viridiplantae</taxon>
        <taxon>Streptophyta</taxon>
        <taxon>Embryophyta</taxon>
        <taxon>Marchantiophyta</taxon>
        <taxon>Marchantiopsida</taxon>
        <taxon>Marchantiidae</taxon>
        <taxon>Marchantiales</taxon>
        <taxon>Ricciaceae</taxon>
        <taxon>Riccia</taxon>
    </lineage>
</organism>
<dbReference type="AlphaFoldDB" id="A0ABD1XZX6"/>
<keyword evidence="2" id="KW-1185">Reference proteome</keyword>
<dbReference type="Proteomes" id="UP001605036">
    <property type="component" value="Unassembled WGS sequence"/>
</dbReference>
<protein>
    <submittedName>
        <fullName evidence="1">Uncharacterized protein</fullName>
    </submittedName>
</protein>
<accession>A0ABD1XZX6</accession>
<name>A0ABD1XZX6_9MARC</name>
<evidence type="ECO:0000313" key="1">
    <source>
        <dbReference type="EMBL" id="KAL2620053.1"/>
    </source>
</evidence>
<gene>
    <name evidence="1" type="ORF">R1flu_000258</name>
</gene>